<accession>A0A4R0NFZ3</accession>
<dbReference type="Gene3D" id="2.60.220.10">
    <property type="entry name" value="Polysaccharide lyase family 8-like, C-terminal"/>
    <property type="match status" value="1"/>
</dbReference>
<feature type="active site" evidence="7">
    <location>
        <position position="230"/>
    </location>
</feature>
<evidence type="ECO:0000256" key="4">
    <source>
        <dbReference type="ARBA" id="ARBA00022729"/>
    </source>
</evidence>
<keyword evidence="4 8" id="KW-0732">Signal</keyword>
<feature type="active site" evidence="7">
    <location>
        <position position="284"/>
    </location>
</feature>
<feature type="domain" description="Polysaccharide lyase family 8 central" evidence="9">
    <location>
        <begin position="342"/>
        <end position="576"/>
    </location>
</feature>
<dbReference type="Gene3D" id="2.70.98.10">
    <property type="match status" value="1"/>
</dbReference>
<dbReference type="GO" id="GO:0005975">
    <property type="term" value="P:carbohydrate metabolic process"/>
    <property type="evidence" value="ECO:0007669"/>
    <property type="project" value="InterPro"/>
</dbReference>
<dbReference type="OrthoDB" id="6394136at2"/>
<keyword evidence="5" id="KW-0106">Calcium</keyword>
<dbReference type="PANTHER" id="PTHR38481">
    <property type="entry name" value="HYALURONATE LYASE"/>
    <property type="match status" value="1"/>
</dbReference>
<sequence length="691" mass="78054">MRLPIFYSVLAMVCFTISKAHSQDEFQIIESRITKYIKAEVEINQLNEDLKKNALAIQNDGRWLGIDYSSKAETSWAPLVHLNRIKQFALALNDAGPAGDKKLASQTINALRYWAQQRPSSKNWFQNDIASPTAIGEILMLLKSSNTVPSTLQDSLINLMKQGDVIRAAGANKSDIAIHMMYRACLTRDKTLMDSAVDQAFKPITLGNRQGLQYDYSYLQHGPQLQIASYGQVFLNGEYKVASWLLRTSYALPTEKLKILDQYLIGTYLKTIRGRYIDFNTEGRGISRNDVLDKNNITSKAGTHSLLALAKEVNPKNTMVLDEAEQRILQIQAPSFGIKPSHTHFYKSDYTLHNRPAYSFNVRTVSRRTVRTEFGNNENLIGKFLPDGSTNIQRSGAEYYNIMPVWEWDKIPGVTSRDYKVDQRTTIEWGERGVGSFIGGTSDGVYGTTVYQLDYDEVTAKKAWFFFDDEVVCLGADINSLAKEAITTTVNQAWAKGPVRVFDQDIKRIWQDSVGYYFPNQGDIKWTSGKQSGRWSLINANRSKNVVQGKVFKLWLNHGHDPVKGSYAYIVKPNISENEMKSNKALNTKILENTPLVQAVENEDLQMVQVVFYEAGSLTRPNFSVTVDQPCVLLIKALKTKNPILYLSDPTQKLTDLHISFSSEFLEIKEPFPISLPQGDQKGATVNFQFN</sequence>
<dbReference type="Pfam" id="PF02278">
    <property type="entry name" value="Lyase_8"/>
    <property type="match status" value="1"/>
</dbReference>
<name>A0A4R0NFZ3_9SPHI</name>
<evidence type="ECO:0000259" key="9">
    <source>
        <dbReference type="Pfam" id="PF02278"/>
    </source>
</evidence>
<evidence type="ECO:0000256" key="6">
    <source>
        <dbReference type="ARBA" id="ARBA00023239"/>
    </source>
</evidence>
<keyword evidence="6" id="KW-0456">Lyase</keyword>
<dbReference type="Pfam" id="PF08124">
    <property type="entry name" value="Lyase_8_N"/>
    <property type="match status" value="1"/>
</dbReference>
<dbReference type="InterPro" id="IPR014718">
    <property type="entry name" value="GH-type_carb-bd"/>
</dbReference>
<feature type="signal peptide" evidence="8">
    <location>
        <begin position="1"/>
        <end position="22"/>
    </location>
</feature>
<evidence type="ECO:0000313" key="12">
    <source>
        <dbReference type="EMBL" id="TCC99421.1"/>
    </source>
</evidence>
<dbReference type="RefSeq" id="WP_131606610.1">
    <property type="nucleotide sequence ID" value="NZ_SJSM01000001.1"/>
</dbReference>
<evidence type="ECO:0000259" key="11">
    <source>
        <dbReference type="Pfam" id="PF08124"/>
    </source>
</evidence>
<dbReference type="InterPro" id="IPR004103">
    <property type="entry name" value="Lyase_8_C"/>
</dbReference>
<dbReference type="EMBL" id="SJSM01000001">
    <property type="protein sequence ID" value="TCC99421.1"/>
    <property type="molecule type" value="Genomic_DNA"/>
</dbReference>
<dbReference type="Proteomes" id="UP000291117">
    <property type="component" value="Unassembled WGS sequence"/>
</dbReference>
<organism evidence="12 13">
    <name type="scientific">Pedobacter hiemivivus</name>
    <dbReference type="NCBI Taxonomy" id="2530454"/>
    <lineage>
        <taxon>Bacteria</taxon>
        <taxon>Pseudomonadati</taxon>
        <taxon>Bacteroidota</taxon>
        <taxon>Sphingobacteriia</taxon>
        <taxon>Sphingobacteriales</taxon>
        <taxon>Sphingobacteriaceae</taxon>
        <taxon>Pedobacter</taxon>
    </lineage>
</organism>
<evidence type="ECO:0000256" key="3">
    <source>
        <dbReference type="ARBA" id="ARBA00011245"/>
    </source>
</evidence>
<dbReference type="GO" id="GO:0005576">
    <property type="term" value="C:extracellular region"/>
    <property type="evidence" value="ECO:0007669"/>
    <property type="project" value="InterPro"/>
</dbReference>
<dbReference type="InterPro" id="IPR008929">
    <property type="entry name" value="Chondroitin_lyas"/>
</dbReference>
<evidence type="ECO:0000256" key="8">
    <source>
        <dbReference type="SAM" id="SignalP"/>
    </source>
</evidence>
<dbReference type="GO" id="GO:0016837">
    <property type="term" value="F:carbon-oxygen lyase activity, acting on polysaccharides"/>
    <property type="evidence" value="ECO:0007669"/>
    <property type="project" value="UniProtKB-ARBA"/>
</dbReference>
<proteinExistence type="inferred from homology"/>
<comment type="similarity">
    <text evidence="2">Belongs to the polysaccharide lyase 8 family.</text>
</comment>
<keyword evidence="13" id="KW-1185">Reference proteome</keyword>
<evidence type="ECO:0000256" key="7">
    <source>
        <dbReference type="PIRSR" id="PIRSR638970-1"/>
    </source>
</evidence>
<evidence type="ECO:0000259" key="10">
    <source>
        <dbReference type="Pfam" id="PF02884"/>
    </source>
</evidence>
<dbReference type="InterPro" id="IPR012970">
    <property type="entry name" value="Lyase_8_alpha_N"/>
</dbReference>
<evidence type="ECO:0000256" key="2">
    <source>
        <dbReference type="ARBA" id="ARBA00006699"/>
    </source>
</evidence>
<dbReference type="InterPro" id="IPR038970">
    <property type="entry name" value="Lyase_8"/>
</dbReference>
<feature type="domain" description="Polysaccharide lyase 8 N-terminal alpha-helical" evidence="11">
    <location>
        <begin position="51"/>
        <end position="318"/>
    </location>
</feature>
<dbReference type="Pfam" id="PF02884">
    <property type="entry name" value="Lyase_8_C"/>
    <property type="match status" value="1"/>
</dbReference>
<comment type="cofactor">
    <cofactor evidence="1">
        <name>Ca(2+)</name>
        <dbReference type="ChEBI" id="CHEBI:29108"/>
    </cofactor>
</comment>
<comment type="caution">
    <text evidence="12">The sequence shown here is derived from an EMBL/GenBank/DDBJ whole genome shotgun (WGS) entry which is preliminary data.</text>
</comment>
<feature type="chain" id="PRO_5020633908" evidence="8">
    <location>
        <begin position="23"/>
        <end position="691"/>
    </location>
</feature>
<evidence type="ECO:0000256" key="5">
    <source>
        <dbReference type="ARBA" id="ARBA00022837"/>
    </source>
</evidence>
<reference evidence="12 13" key="1">
    <citation type="submission" date="2019-02" db="EMBL/GenBank/DDBJ databases">
        <title>Pedobacter sp. RP-3-8 sp. nov., isolated from Arctic soil.</title>
        <authorList>
            <person name="Dahal R.H."/>
        </authorList>
    </citation>
    <scope>NUCLEOTIDE SEQUENCE [LARGE SCALE GENOMIC DNA]</scope>
    <source>
        <strain evidence="12 13">RP-3-8</strain>
    </source>
</reference>
<feature type="active site" evidence="7">
    <location>
        <position position="221"/>
    </location>
</feature>
<dbReference type="GO" id="GO:0030246">
    <property type="term" value="F:carbohydrate binding"/>
    <property type="evidence" value="ECO:0007669"/>
    <property type="project" value="InterPro"/>
</dbReference>
<dbReference type="AlphaFoldDB" id="A0A4R0NFZ3"/>
<evidence type="ECO:0000313" key="13">
    <source>
        <dbReference type="Proteomes" id="UP000291117"/>
    </source>
</evidence>
<dbReference type="InterPro" id="IPR003159">
    <property type="entry name" value="Lyase_8_central_dom"/>
</dbReference>
<protein>
    <submittedName>
        <fullName evidence="12">Chondroitinase</fullName>
    </submittedName>
</protein>
<evidence type="ECO:0000256" key="1">
    <source>
        <dbReference type="ARBA" id="ARBA00001913"/>
    </source>
</evidence>
<feature type="domain" description="Polysaccharide lyase family 8 C-terminal" evidence="10">
    <location>
        <begin position="589"/>
        <end position="656"/>
    </location>
</feature>
<dbReference type="InterPro" id="IPR011071">
    <property type="entry name" value="Lyase_8-like_C"/>
</dbReference>
<gene>
    <name evidence="12" type="ORF">EZ444_01730</name>
</gene>
<dbReference type="InterPro" id="IPR011013">
    <property type="entry name" value="Gal_mutarotase_sf_dom"/>
</dbReference>
<dbReference type="SUPFAM" id="SSF48230">
    <property type="entry name" value="Chondroitin AC/alginate lyase"/>
    <property type="match status" value="1"/>
</dbReference>
<dbReference type="PANTHER" id="PTHR38481:SF1">
    <property type="entry name" value="HYALURONATE LYASE"/>
    <property type="match status" value="1"/>
</dbReference>
<dbReference type="Gene3D" id="1.50.10.100">
    <property type="entry name" value="Chondroitin AC/alginate lyase"/>
    <property type="match status" value="1"/>
</dbReference>
<comment type="subunit">
    <text evidence="3">Monomer.</text>
</comment>
<dbReference type="SUPFAM" id="SSF74650">
    <property type="entry name" value="Galactose mutarotase-like"/>
    <property type="match status" value="1"/>
</dbReference>
<dbReference type="SUPFAM" id="SSF49863">
    <property type="entry name" value="Hyaluronate lyase-like, C-terminal domain"/>
    <property type="match status" value="1"/>
</dbReference>